<organism evidence="5 6">
    <name type="scientific">Stutzerimonas stutzeri</name>
    <name type="common">Pseudomonas stutzeri</name>
    <dbReference type="NCBI Taxonomy" id="316"/>
    <lineage>
        <taxon>Bacteria</taxon>
        <taxon>Pseudomonadati</taxon>
        <taxon>Pseudomonadota</taxon>
        <taxon>Gammaproteobacteria</taxon>
        <taxon>Pseudomonadales</taxon>
        <taxon>Pseudomonadaceae</taxon>
        <taxon>Stutzerimonas</taxon>
    </lineage>
</organism>
<feature type="domain" description="ABC-type uncharacterised transport system" evidence="3">
    <location>
        <begin position="176"/>
        <end position="474"/>
    </location>
</feature>
<reference evidence="5 6" key="1">
    <citation type="submission" date="2018-01" db="EMBL/GenBank/DDBJ databases">
        <title>Denitrification phenotypes of diverse strains of Pseudomonas stutzeri.</title>
        <authorList>
            <person name="Milligan D.A."/>
            <person name="Bergaust L."/>
            <person name="Bakken L.R."/>
            <person name="Frostegard A."/>
        </authorList>
    </citation>
    <scope>NUCLEOTIDE SEQUENCE [LARGE SCALE GENOMIC DNA]</scope>
    <source>
        <strain evidence="5 6">28a3</strain>
    </source>
</reference>
<keyword evidence="2" id="KW-0472">Membrane</keyword>
<name>A0A2N8T1A5_STUST</name>
<dbReference type="RefSeq" id="WP_021207705.1">
    <property type="nucleotide sequence ID" value="NZ_JAMOIG010000015.1"/>
</dbReference>
<evidence type="ECO:0000313" key="5">
    <source>
        <dbReference type="EMBL" id="PNG08520.1"/>
    </source>
</evidence>
<evidence type="ECO:0000259" key="3">
    <source>
        <dbReference type="Pfam" id="PF09822"/>
    </source>
</evidence>
<dbReference type="AlphaFoldDB" id="A0A2N8T1A5"/>
<dbReference type="InterPro" id="IPR019196">
    <property type="entry name" value="ABC_transp_unknown"/>
</dbReference>
<evidence type="ECO:0000256" key="1">
    <source>
        <dbReference type="SAM" id="Coils"/>
    </source>
</evidence>
<proteinExistence type="predicted"/>
<comment type="caution">
    <text evidence="5">The sequence shown here is derived from an EMBL/GenBank/DDBJ whole genome shotgun (WGS) entry which is preliminary data.</text>
</comment>
<dbReference type="EMBL" id="POUW01000001">
    <property type="protein sequence ID" value="PNG08520.1"/>
    <property type="molecule type" value="Genomic_DNA"/>
</dbReference>
<dbReference type="Proteomes" id="UP000235897">
    <property type="component" value="Unassembled WGS sequence"/>
</dbReference>
<accession>A0A2N8T1A5</accession>
<feature type="coiled-coil region" evidence="1">
    <location>
        <begin position="500"/>
        <end position="571"/>
    </location>
</feature>
<evidence type="ECO:0000259" key="4">
    <source>
        <dbReference type="Pfam" id="PF23357"/>
    </source>
</evidence>
<evidence type="ECO:0000313" key="6">
    <source>
        <dbReference type="Proteomes" id="UP000235897"/>
    </source>
</evidence>
<gene>
    <name evidence="5" type="ORF">CXL00_05680</name>
</gene>
<feature type="domain" description="DUF7088" evidence="4">
    <location>
        <begin position="38"/>
        <end position="138"/>
    </location>
</feature>
<dbReference type="InterPro" id="IPR055396">
    <property type="entry name" value="DUF7088"/>
</dbReference>
<evidence type="ECO:0000256" key="2">
    <source>
        <dbReference type="SAM" id="Phobius"/>
    </source>
</evidence>
<keyword evidence="1" id="KW-0175">Coiled coil</keyword>
<dbReference type="Pfam" id="PF23357">
    <property type="entry name" value="DUF7088"/>
    <property type="match status" value="1"/>
</dbReference>
<keyword evidence="2" id="KW-1133">Transmembrane helix</keyword>
<feature type="transmembrane region" description="Helical" evidence="2">
    <location>
        <begin position="585"/>
        <end position="605"/>
    </location>
</feature>
<keyword evidence="2" id="KW-0812">Transmembrane</keyword>
<dbReference type="Pfam" id="PF09822">
    <property type="entry name" value="ABC_transp_aux"/>
    <property type="match status" value="1"/>
</dbReference>
<sequence>MKRVMYSGAGLLLIALAFLLFNAFSGLVFTHARLDLTEQKLYTISEGTKTILEGLDKPIELDFFYSDEATKGLVALRNYARRVEELLRAYERESDGKLKLHVVDPEPFSEEEDRAAELGLQAVPLNQGGDKVYFGLAATNADGRTQSIPFFALDQEEFLEYELSRLVQSLASPQMPVVGVLSDLPITGGFDMRTQQATPPWTVLEQIRQLFHIESLERNVDMIPANVSVLMLVHPKALPEPTLYAIDQFVMRGGKLLVFLDPYSEADPGMAFMPGEPGDGKGSNLAPLLKAWGVHMAPDQVVLDAANAMSVGVGEERRPVRHPGWLSLPQQTMDADDVTTASLESLTMATAGFLEPLENATTRFTPLVQSSTYAMPIEAQRFATLENPEVLLRDLEPTGERYTLVARIQGPAHSAYLDGIEGRKDGLKDSASINVIAVADTDLLADRMWVQVQDFFGQRMPQPWADNGTFVVNALDNLSGTDALISVRSRGRFARPFVVVEELQRQAENRFREKEEALQQRLAATEAQLAELQGPNADGAIELTAEQQAALQRYMQEKLRIRKELREVRYQLNADIDALGRLLKFFNIALVPLVLTLVVLLTWLWRRRRTA</sequence>
<protein>
    <submittedName>
        <fullName evidence="5">ABC transporter</fullName>
    </submittedName>
</protein>
<dbReference type="OrthoDB" id="9777219at2"/>